<comment type="caution">
    <text evidence="2">The sequence shown here is derived from an EMBL/GenBank/DDBJ whole genome shotgun (WGS) entry which is preliminary data.</text>
</comment>
<reference evidence="1 4" key="2">
    <citation type="submission" date="2019-09" db="EMBL/GenBank/DDBJ databases">
        <title>Distinct polysaccharide growth profiles of human intestinal Prevotella copri isolates.</title>
        <authorList>
            <person name="Fehlner-Peach H."/>
            <person name="Magnabosco C."/>
            <person name="Raghavan V."/>
            <person name="Scher J.U."/>
            <person name="Tett A."/>
            <person name="Cox L.M."/>
            <person name="Gottsegen C."/>
            <person name="Watters A."/>
            <person name="Wiltshire- Gordon J.D."/>
            <person name="Segata N."/>
            <person name="Bonneau R."/>
            <person name="Littman D.R."/>
        </authorList>
    </citation>
    <scope>NUCLEOTIDE SEQUENCE [LARGE SCALE GENOMIC DNA]</scope>
    <source>
        <strain evidence="1 4">BVe41219</strain>
    </source>
</reference>
<organism evidence="2 3">
    <name type="scientific">Segatella copri</name>
    <dbReference type="NCBI Taxonomy" id="165179"/>
    <lineage>
        <taxon>Bacteria</taxon>
        <taxon>Pseudomonadati</taxon>
        <taxon>Bacteroidota</taxon>
        <taxon>Bacteroidia</taxon>
        <taxon>Bacteroidales</taxon>
        <taxon>Prevotellaceae</taxon>
        <taxon>Segatella</taxon>
    </lineage>
</organism>
<name>A0A174PD13_9BACT</name>
<proteinExistence type="predicted"/>
<dbReference type="EMBL" id="VZAZ01000049">
    <property type="protein sequence ID" value="MQO56221.1"/>
    <property type="molecule type" value="Genomic_DNA"/>
</dbReference>
<dbReference type="Proteomes" id="UP000284548">
    <property type="component" value="Unassembled WGS sequence"/>
</dbReference>
<dbReference type="RefSeq" id="WP_118256006.1">
    <property type="nucleotide sequence ID" value="NZ_JAHOMZ010000001.1"/>
</dbReference>
<evidence type="ECO:0000313" key="1">
    <source>
        <dbReference type="EMBL" id="MQO56221.1"/>
    </source>
</evidence>
<accession>A0A174PD13</accession>
<sequence length="188" mass="21692">MKHSLNREELIEQLKELAAQELPTYLANHIGAMCYAPSMIDSFSTICQHCHRPLTYQAFHSDEEMFNSIIKEIKDLGYDASLEVICGSCALEAKEEAEFFDLPLTSEDDIYEEGTYHLFCFKAKSDKDYHQAITDIESFDDYQAVLAFLKGDAYFKDCYDRYHSIMDEQDTIKRMTGIGIKENDSNEE</sequence>
<evidence type="ECO:0000313" key="3">
    <source>
        <dbReference type="Proteomes" id="UP000284548"/>
    </source>
</evidence>
<dbReference type="Proteomes" id="UP000358159">
    <property type="component" value="Unassembled WGS sequence"/>
</dbReference>
<evidence type="ECO:0000313" key="4">
    <source>
        <dbReference type="Proteomes" id="UP000358159"/>
    </source>
</evidence>
<evidence type="ECO:0000313" key="2">
    <source>
        <dbReference type="EMBL" id="RHH73763.1"/>
    </source>
</evidence>
<dbReference type="AlphaFoldDB" id="A0A174PD13"/>
<dbReference type="EMBL" id="QRKB01000106">
    <property type="protein sequence ID" value="RHH73763.1"/>
    <property type="molecule type" value="Genomic_DNA"/>
</dbReference>
<protein>
    <submittedName>
        <fullName evidence="2">Uncharacterized protein</fullName>
    </submittedName>
</protein>
<reference evidence="2 3" key="1">
    <citation type="submission" date="2018-08" db="EMBL/GenBank/DDBJ databases">
        <title>A genome reference for cultivated species of the human gut microbiota.</title>
        <authorList>
            <person name="Zou Y."/>
            <person name="Xue W."/>
            <person name="Luo G."/>
        </authorList>
    </citation>
    <scope>NUCLEOTIDE SEQUENCE [LARGE SCALE GENOMIC DNA]</scope>
    <source>
        <strain evidence="2 3">AM16-54</strain>
    </source>
</reference>
<gene>
    <name evidence="2" type="ORF">DW192_16395</name>
    <name evidence="1" type="ORF">F7D42_11010</name>
</gene>